<dbReference type="PANTHER" id="PTHR36174">
    <property type="entry name" value="LIPID II:GLYCINE GLYCYLTRANSFERASE"/>
    <property type="match status" value="1"/>
</dbReference>
<dbReference type="PROSITE" id="PS51191">
    <property type="entry name" value="FEMABX"/>
    <property type="match status" value="1"/>
</dbReference>
<accession>A0ABP9FVF4</accession>
<name>A0ABP9FVF4_9MICC</name>
<organism evidence="7 8">
    <name type="scientific">Nesterenkonia rhizosphaerae</name>
    <dbReference type="NCBI Taxonomy" id="1348272"/>
    <lineage>
        <taxon>Bacteria</taxon>
        <taxon>Bacillati</taxon>
        <taxon>Actinomycetota</taxon>
        <taxon>Actinomycetes</taxon>
        <taxon>Micrococcales</taxon>
        <taxon>Micrococcaceae</taxon>
        <taxon>Nesterenkonia</taxon>
    </lineage>
</organism>
<keyword evidence="8" id="KW-1185">Reference proteome</keyword>
<keyword evidence="6" id="KW-0961">Cell wall biogenesis/degradation</keyword>
<dbReference type="Pfam" id="PF02388">
    <property type="entry name" value="FemAB"/>
    <property type="match status" value="2"/>
</dbReference>
<dbReference type="InterPro" id="IPR003447">
    <property type="entry name" value="FEMABX"/>
</dbReference>
<dbReference type="Proteomes" id="UP001500368">
    <property type="component" value="Unassembled WGS sequence"/>
</dbReference>
<keyword evidence="2" id="KW-0808">Transferase</keyword>
<evidence type="ECO:0000256" key="5">
    <source>
        <dbReference type="ARBA" id="ARBA00023315"/>
    </source>
</evidence>
<dbReference type="InterPro" id="IPR050644">
    <property type="entry name" value="PG_Glycine_Bridge_Synth"/>
</dbReference>
<evidence type="ECO:0000256" key="2">
    <source>
        <dbReference type="ARBA" id="ARBA00022679"/>
    </source>
</evidence>
<sequence length="391" mass="43765">MYTVEVISKDEYWWFLRKHPEASYQQTPEWGDARRGQWEPELIGWFDQQSRVHAVAVLRYRRVPGTSRSFAFIPQGPLLDWNDPHVAEQLAALGHYLRSRGVFGVRITPVVSLRKWDAATVKAGLADPVVSRISDMTPTEINPIGTRLVSTLRAAGWREAPEDEQSDASHPRFNFWLHLQGRSEEAVLAGMTKAWRKSIRRADRLGVKLVPGSGQDLDDVYRLYTETARRNAFAAQSYSYFEAMWDTLGNGFPGRFNMHIAQHEGSAVAVLATAQVGGRAEGVLSAMSMERPDLKPSNAAYWSIIQQAIGDKADLLDLGGVDDTVDDQDPAAGLVRFKADMGADAYEYIGAWDLPLQPWLYAAFTRVLPLYAALGTQLRQDKHPDHSLAAR</sequence>
<protein>
    <submittedName>
        <fullName evidence="7">Peptidoglycan bridge formation glycyltransferase FemY</fullName>
    </submittedName>
</protein>
<comment type="similarity">
    <text evidence="1">Belongs to the FemABX family.</text>
</comment>
<reference evidence="8" key="1">
    <citation type="journal article" date="2019" name="Int. J. Syst. Evol. Microbiol.">
        <title>The Global Catalogue of Microorganisms (GCM) 10K type strain sequencing project: providing services to taxonomists for standard genome sequencing and annotation.</title>
        <authorList>
            <consortium name="The Broad Institute Genomics Platform"/>
            <consortium name="The Broad Institute Genome Sequencing Center for Infectious Disease"/>
            <person name="Wu L."/>
            <person name="Ma J."/>
        </authorList>
    </citation>
    <scope>NUCLEOTIDE SEQUENCE [LARGE SCALE GENOMIC DNA]</scope>
    <source>
        <strain evidence="8">JCM 19129</strain>
    </source>
</reference>
<dbReference type="SUPFAM" id="SSF55729">
    <property type="entry name" value="Acyl-CoA N-acyltransferases (Nat)"/>
    <property type="match status" value="2"/>
</dbReference>
<keyword evidence="4" id="KW-0573">Peptidoglycan synthesis</keyword>
<evidence type="ECO:0000313" key="8">
    <source>
        <dbReference type="Proteomes" id="UP001500368"/>
    </source>
</evidence>
<evidence type="ECO:0000256" key="6">
    <source>
        <dbReference type="ARBA" id="ARBA00023316"/>
    </source>
</evidence>
<proteinExistence type="inferred from homology"/>
<comment type="caution">
    <text evidence="7">The sequence shown here is derived from an EMBL/GenBank/DDBJ whole genome shotgun (WGS) entry which is preliminary data.</text>
</comment>
<dbReference type="PANTHER" id="PTHR36174:SF1">
    <property type="entry name" value="LIPID II:GLYCINE GLYCYLTRANSFERASE"/>
    <property type="match status" value="1"/>
</dbReference>
<evidence type="ECO:0000256" key="3">
    <source>
        <dbReference type="ARBA" id="ARBA00022960"/>
    </source>
</evidence>
<keyword evidence="5" id="KW-0012">Acyltransferase</keyword>
<keyword evidence="3" id="KW-0133">Cell shape</keyword>
<dbReference type="Gene3D" id="3.40.630.30">
    <property type="match status" value="2"/>
</dbReference>
<evidence type="ECO:0000256" key="4">
    <source>
        <dbReference type="ARBA" id="ARBA00022984"/>
    </source>
</evidence>
<gene>
    <name evidence="7" type="primary">femY</name>
    <name evidence="7" type="ORF">GCM10025790_11920</name>
</gene>
<dbReference type="EMBL" id="BAABLW010000007">
    <property type="protein sequence ID" value="GAA4918056.1"/>
    <property type="molecule type" value="Genomic_DNA"/>
</dbReference>
<evidence type="ECO:0000313" key="7">
    <source>
        <dbReference type="EMBL" id="GAA4918056.1"/>
    </source>
</evidence>
<evidence type="ECO:0000256" key="1">
    <source>
        <dbReference type="ARBA" id="ARBA00009943"/>
    </source>
</evidence>
<dbReference type="InterPro" id="IPR016181">
    <property type="entry name" value="Acyl_CoA_acyltransferase"/>
</dbReference>